<reference evidence="2 3" key="1">
    <citation type="submission" date="2019-01" db="EMBL/GenBank/DDBJ databases">
        <title>Egibacter rhizosphaerae EGI 80759T.</title>
        <authorList>
            <person name="Chen D.-D."/>
            <person name="Tian Y."/>
            <person name="Jiao J.-Y."/>
            <person name="Zhang X.-T."/>
            <person name="Zhang Y.-G."/>
            <person name="Zhang Y."/>
            <person name="Xiao M."/>
            <person name="Shu W.-S."/>
            <person name="Li W.-J."/>
        </authorList>
    </citation>
    <scope>NUCLEOTIDE SEQUENCE [LARGE SCALE GENOMIC DNA]</scope>
    <source>
        <strain evidence="2 3">EGI 80759</strain>
    </source>
</reference>
<dbReference type="Gene3D" id="3.10.450.50">
    <property type="match status" value="1"/>
</dbReference>
<dbReference type="InterPro" id="IPR032710">
    <property type="entry name" value="NTF2-like_dom_sf"/>
</dbReference>
<dbReference type="InterPro" id="IPR037401">
    <property type="entry name" value="SnoaL-like"/>
</dbReference>
<proteinExistence type="predicted"/>
<keyword evidence="3" id="KW-1185">Reference proteome</keyword>
<sequence>MSGTRATADLAARYRVAVEADDPRVLIPLYDPGALLDVHVPHWRFQVEGRRPIAEQVCVLPRPGRFTTFDGEATRDGLLVRFEWRQNGPTGDALVRQLHAWRLRDGRITEHLVFCAGVWDRELQQRMAVEAPLVRP</sequence>
<dbReference type="AlphaFoldDB" id="A0A411YAF8"/>
<organism evidence="2 3">
    <name type="scientific">Egibacter rhizosphaerae</name>
    <dbReference type="NCBI Taxonomy" id="1670831"/>
    <lineage>
        <taxon>Bacteria</taxon>
        <taxon>Bacillati</taxon>
        <taxon>Actinomycetota</taxon>
        <taxon>Nitriliruptoria</taxon>
        <taxon>Egibacterales</taxon>
        <taxon>Egibacteraceae</taxon>
        <taxon>Egibacter</taxon>
    </lineage>
</organism>
<dbReference type="OrthoDB" id="3870905at2"/>
<dbReference type="KEGG" id="erz:ER308_00420"/>
<gene>
    <name evidence="2" type="ORF">ER308_00420</name>
</gene>
<evidence type="ECO:0000313" key="2">
    <source>
        <dbReference type="EMBL" id="QBI18185.1"/>
    </source>
</evidence>
<evidence type="ECO:0000313" key="3">
    <source>
        <dbReference type="Proteomes" id="UP000291469"/>
    </source>
</evidence>
<accession>A0A411YAF8</accession>
<dbReference type="RefSeq" id="WP_131153183.1">
    <property type="nucleotide sequence ID" value="NZ_CP036402.1"/>
</dbReference>
<dbReference type="SUPFAM" id="SSF54427">
    <property type="entry name" value="NTF2-like"/>
    <property type="match status" value="1"/>
</dbReference>
<dbReference type="EMBL" id="CP036402">
    <property type="protein sequence ID" value="QBI18185.1"/>
    <property type="molecule type" value="Genomic_DNA"/>
</dbReference>
<protein>
    <recommendedName>
        <fullName evidence="1">SnoaL-like domain-containing protein</fullName>
    </recommendedName>
</protein>
<name>A0A411YAF8_9ACTN</name>
<dbReference type="Pfam" id="PF12680">
    <property type="entry name" value="SnoaL_2"/>
    <property type="match status" value="1"/>
</dbReference>
<dbReference type="Proteomes" id="UP000291469">
    <property type="component" value="Chromosome"/>
</dbReference>
<evidence type="ECO:0000259" key="1">
    <source>
        <dbReference type="Pfam" id="PF12680"/>
    </source>
</evidence>
<feature type="domain" description="SnoaL-like" evidence="1">
    <location>
        <begin position="13"/>
        <end position="111"/>
    </location>
</feature>